<evidence type="ECO:0000313" key="4">
    <source>
        <dbReference type="Proteomes" id="UP001609219"/>
    </source>
</evidence>
<protein>
    <submittedName>
        <fullName evidence="1">Uncharacterized protein</fullName>
    </submittedName>
</protein>
<gene>
    <name evidence="2" type="ORF">ACHIPV_20485</name>
    <name evidence="1" type="ORF">ACHIRB_28125</name>
</gene>
<reference evidence="3 4" key="1">
    <citation type="submission" date="2024-10" db="EMBL/GenBank/DDBJ databases">
        <authorList>
            <person name="Riesco R."/>
        </authorList>
    </citation>
    <scope>NUCLEOTIDE SEQUENCE [LARGE SCALE GENOMIC DNA]</scope>
    <source>
        <strain evidence="2 3">NCIMB 15448</strain>
        <strain evidence="1 4">NCIMB 15450</strain>
    </source>
</reference>
<dbReference type="RefSeq" id="WP_395125569.1">
    <property type="nucleotide sequence ID" value="NZ_JBIMSN010000145.1"/>
</dbReference>
<dbReference type="EMBL" id="JBIMSN010000145">
    <property type="protein sequence ID" value="MFH5232406.1"/>
    <property type="molecule type" value="Genomic_DNA"/>
</dbReference>
<proteinExistence type="predicted"/>
<accession>A0ABW7KFE6</accession>
<sequence length="77" mass="8466">MRAAIDFVLHFQKSNGETRPKVFKIGVSSLQPGESIDIAKSFAMQPRTTRVLHLGEHALELQVNGVAYGRAVFDLVA</sequence>
<organism evidence="1 4">
    <name type="scientific">Antrihabitans spumae</name>
    <dbReference type="NCBI Taxonomy" id="3373370"/>
    <lineage>
        <taxon>Bacteria</taxon>
        <taxon>Bacillati</taxon>
        <taxon>Actinomycetota</taxon>
        <taxon>Actinomycetes</taxon>
        <taxon>Mycobacteriales</taxon>
        <taxon>Nocardiaceae</taxon>
        <taxon>Antrihabitans</taxon>
    </lineage>
</organism>
<evidence type="ECO:0000313" key="1">
    <source>
        <dbReference type="EMBL" id="MFH5232406.1"/>
    </source>
</evidence>
<name>A0ABW7KFE6_9NOCA</name>
<evidence type="ECO:0000313" key="3">
    <source>
        <dbReference type="Proteomes" id="UP001609176"/>
    </source>
</evidence>
<comment type="caution">
    <text evidence="1">The sequence shown here is derived from an EMBL/GenBank/DDBJ whole genome shotgun (WGS) entry which is preliminary data.</text>
</comment>
<dbReference type="Proteomes" id="UP001609176">
    <property type="component" value="Unassembled WGS sequence"/>
</dbReference>
<dbReference type="Proteomes" id="UP001609219">
    <property type="component" value="Unassembled WGS sequence"/>
</dbReference>
<keyword evidence="4" id="KW-1185">Reference proteome</keyword>
<dbReference type="EMBL" id="JBIMSP010000038">
    <property type="protein sequence ID" value="MFH5244230.1"/>
    <property type="molecule type" value="Genomic_DNA"/>
</dbReference>
<evidence type="ECO:0000313" key="2">
    <source>
        <dbReference type="EMBL" id="MFH5244230.1"/>
    </source>
</evidence>